<evidence type="ECO:0000256" key="2">
    <source>
        <dbReference type="SAM" id="MobiDB-lite"/>
    </source>
</evidence>
<sequence length="484" mass="55875">MDVDLQGFRPLHHAMMAGQYDMAKYLLTAGADPTAHSYVNSIRQTPVGCLGFHGMYGSLSTWQDLVRLFEDYIEYGDQNVQKYPSDGLEWTLHYLLHLGEKSCDPRLRDEFVQWVLRRHRQSILDSCHEPLIGLLVSMALLLGNVLILKTVLAMQPRGVTLSFRHHQTLFRQLLIGPHTQTGHMSWIRIPSPKFKEALQLIHRYAQDSHLTRSEETAMCHGFWFSRWFQMWRKWSSEELDMFLALGLNCSQSLLTRHKWQLHSLRLLFELPEFNTIDQNHQHSPGYCSSSCCRWGLLSYEPDFYDIISFIEPWWESIKEDIKATECLCLVRDRFREFEPISHRGECTASSEHTVTCQARCLESSAHTELLHIEDDLENSLNQAPSATLSKTSGDVLTDEIARQSSIRDLLLNRYWEQGGVWRNSYRPGEILCFKCLAQREQWIPNASRTSHDMSGIDVDAQGTAADMQRIPGKFPGDQGRRGQS</sequence>
<evidence type="ECO:0000313" key="4">
    <source>
        <dbReference type="Proteomes" id="UP000800092"/>
    </source>
</evidence>
<proteinExistence type="predicted"/>
<dbReference type="SMART" id="SM00248">
    <property type="entry name" value="ANK"/>
    <property type="match status" value="1"/>
</dbReference>
<dbReference type="Gene3D" id="1.25.40.20">
    <property type="entry name" value="Ankyrin repeat-containing domain"/>
    <property type="match status" value="1"/>
</dbReference>
<evidence type="ECO:0000313" key="3">
    <source>
        <dbReference type="EMBL" id="KAF2239989.1"/>
    </source>
</evidence>
<evidence type="ECO:0000256" key="1">
    <source>
        <dbReference type="PROSITE-ProRule" id="PRU00023"/>
    </source>
</evidence>
<organism evidence="3 4">
    <name type="scientific">Viridothelium virens</name>
    <name type="common">Speckled blister lichen</name>
    <name type="synonym">Trypethelium virens</name>
    <dbReference type="NCBI Taxonomy" id="1048519"/>
    <lineage>
        <taxon>Eukaryota</taxon>
        <taxon>Fungi</taxon>
        <taxon>Dikarya</taxon>
        <taxon>Ascomycota</taxon>
        <taxon>Pezizomycotina</taxon>
        <taxon>Dothideomycetes</taxon>
        <taxon>Dothideomycetes incertae sedis</taxon>
        <taxon>Trypetheliales</taxon>
        <taxon>Trypetheliaceae</taxon>
        <taxon>Viridothelium</taxon>
    </lineage>
</organism>
<name>A0A6A6HQ47_VIRVR</name>
<dbReference type="SUPFAM" id="SSF48403">
    <property type="entry name" value="Ankyrin repeat"/>
    <property type="match status" value="1"/>
</dbReference>
<dbReference type="PROSITE" id="PS50088">
    <property type="entry name" value="ANK_REPEAT"/>
    <property type="match status" value="1"/>
</dbReference>
<reference evidence="3" key="1">
    <citation type="journal article" date="2020" name="Stud. Mycol.">
        <title>101 Dothideomycetes genomes: a test case for predicting lifestyles and emergence of pathogens.</title>
        <authorList>
            <person name="Haridas S."/>
            <person name="Albert R."/>
            <person name="Binder M."/>
            <person name="Bloem J."/>
            <person name="Labutti K."/>
            <person name="Salamov A."/>
            <person name="Andreopoulos B."/>
            <person name="Baker S."/>
            <person name="Barry K."/>
            <person name="Bills G."/>
            <person name="Bluhm B."/>
            <person name="Cannon C."/>
            <person name="Castanera R."/>
            <person name="Culley D."/>
            <person name="Daum C."/>
            <person name="Ezra D."/>
            <person name="Gonzalez J."/>
            <person name="Henrissat B."/>
            <person name="Kuo A."/>
            <person name="Liang C."/>
            <person name="Lipzen A."/>
            <person name="Lutzoni F."/>
            <person name="Magnuson J."/>
            <person name="Mondo S."/>
            <person name="Nolan M."/>
            <person name="Ohm R."/>
            <person name="Pangilinan J."/>
            <person name="Park H.-J."/>
            <person name="Ramirez L."/>
            <person name="Alfaro M."/>
            <person name="Sun H."/>
            <person name="Tritt A."/>
            <person name="Yoshinaga Y."/>
            <person name="Zwiers L.-H."/>
            <person name="Turgeon B."/>
            <person name="Goodwin S."/>
            <person name="Spatafora J."/>
            <person name="Crous P."/>
            <person name="Grigoriev I."/>
        </authorList>
    </citation>
    <scope>NUCLEOTIDE SEQUENCE</scope>
    <source>
        <strain evidence="3">Tuck. ex Michener</strain>
    </source>
</reference>
<keyword evidence="4" id="KW-1185">Reference proteome</keyword>
<dbReference type="AlphaFoldDB" id="A0A6A6HQ47"/>
<dbReference type="PROSITE" id="PS50297">
    <property type="entry name" value="ANK_REP_REGION"/>
    <property type="match status" value="1"/>
</dbReference>
<keyword evidence="1" id="KW-0040">ANK repeat</keyword>
<dbReference type="InterPro" id="IPR002110">
    <property type="entry name" value="Ankyrin_rpt"/>
</dbReference>
<dbReference type="EMBL" id="ML991771">
    <property type="protein sequence ID" value="KAF2239989.1"/>
    <property type="molecule type" value="Genomic_DNA"/>
</dbReference>
<dbReference type="Proteomes" id="UP000800092">
    <property type="component" value="Unassembled WGS sequence"/>
</dbReference>
<feature type="repeat" description="ANK" evidence="1">
    <location>
        <begin position="6"/>
        <end position="38"/>
    </location>
</feature>
<gene>
    <name evidence="3" type="ORF">EV356DRAFT_7278</name>
</gene>
<dbReference type="InterPro" id="IPR036770">
    <property type="entry name" value="Ankyrin_rpt-contain_sf"/>
</dbReference>
<dbReference type="Pfam" id="PF00023">
    <property type="entry name" value="Ank"/>
    <property type="match status" value="1"/>
</dbReference>
<protein>
    <submittedName>
        <fullName evidence="3">Uncharacterized protein</fullName>
    </submittedName>
</protein>
<accession>A0A6A6HQ47</accession>
<feature type="region of interest" description="Disordered" evidence="2">
    <location>
        <begin position="463"/>
        <end position="484"/>
    </location>
</feature>